<dbReference type="GO" id="GO:0046872">
    <property type="term" value="F:metal ion binding"/>
    <property type="evidence" value="ECO:0007669"/>
    <property type="project" value="UniProtKB-KW"/>
</dbReference>
<dbReference type="GO" id="GO:0097506">
    <property type="term" value="F:deaminated base DNA N-glycosylase activity"/>
    <property type="evidence" value="ECO:0007669"/>
    <property type="project" value="UniProtKB-ARBA"/>
</dbReference>
<dbReference type="InterPro" id="IPR036895">
    <property type="entry name" value="Uracil-DNA_glycosylase-like_sf"/>
</dbReference>
<dbReference type="STRING" id="1280847.SAMN04488036_105148"/>
<dbReference type="InterPro" id="IPR005122">
    <property type="entry name" value="Uracil-DNA_glycosylase-like"/>
</dbReference>
<dbReference type="RefSeq" id="WP_093324347.1">
    <property type="nucleotide sequence ID" value="NZ_FOSZ01000005.1"/>
</dbReference>
<dbReference type="GO" id="GO:0051539">
    <property type="term" value="F:4 iron, 4 sulfur cluster binding"/>
    <property type="evidence" value="ECO:0007669"/>
    <property type="project" value="UniProtKB-KW"/>
</dbReference>
<dbReference type="OrthoDB" id="5290748at2"/>
<sequence length="264" mass="28427">MESALDYYTAEALLAWQIELGATEAVMDSPVNRYETPKEAPKPKAEMPVAPVAETVRPVKAEVNVAEEAKRAVSGAADLDGLKAAIGAFEHCELKRGARNLVLAGGNPAARVMVIGEAPGREEDMSGKPFEGAEGRLLDKMFAAIGMGRDVPLSKDAIYISYASPWRLPQNAALSSANVGVLRAFVERHVEIVAPDVIVVMGNVACEVVLGKRGVTRQRGEWQEAFGKPVLPMFDPQRLLQTPQAKRDAWADLLSLKAKLEALA</sequence>
<keyword evidence="6" id="KW-0411">Iron-sulfur</keyword>
<keyword evidence="1" id="KW-0004">4Fe-4S</keyword>
<keyword evidence="10" id="KW-1185">Reference proteome</keyword>
<name>A0A1I4F1B9_9RHOB</name>
<keyword evidence="3" id="KW-0227">DNA damage</keyword>
<dbReference type="AlphaFoldDB" id="A0A1I4F1B9"/>
<organism evidence="9 10">
    <name type="scientific">Shimia haliotis</name>
    <dbReference type="NCBI Taxonomy" id="1280847"/>
    <lineage>
        <taxon>Bacteria</taxon>
        <taxon>Pseudomonadati</taxon>
        <taxon>Pseudomonadota</taxon>
        <taxon>Alphaproteobacteria</taxon>
        <taxon>Rhodobacterales</taxon>
        <taxon>Roseobacteraceae</taxon>
    </lineage>
</organism>
<evidence type="ECO:0000256" key="6">
    <source>
        <dbReference type="ARBA" id="ARBA00023014"/>
    </source>
</evidence>
<dbReference type="InterPro" id="IPR051536">
    <property type="entry name" value="UDG_Type-4/5"/>
</dbReference>
<dbReference type="SMART" id="SM00987">
    <property type="entry name" value="UreE_C"/>
    <property type="match status" value="1"/>
</dbReference>
<evidence type="ECO:0000313" key="9">
    <source>
        <dbReference type="EMBL" id="SFL11792.1"/>
    </source>
</evidence>
<evidence type="ECO:0000259" key="8">
    <source>
        <dbReference type="SMART" id="SM00986"/>
    </source>
</evidence>
<dbReference type="GO" id="GO:0006281">
    <property type="term" value="P:DNA repair"/>
    <property type="evidence" value="ECO:0007669"/>
    <property type="project" value="UniProtKB-KW"/>
</dbReference>
<evidence type="ECO:0000256" key="1">
    <source>
        <dbReference type="ARBA" id="ARBA00022485"/>
    </source>
</evidence>
<evidence type="ECO:0000256" key="4">
    <source>
        <dbReference type="ARBA" id="ARBA00022801"/>
    </source>
</evidence>
<reference evidence="10" key="1">
    <citation type="submission" date="2016-10" db="EMBL/GenBank/DDBJ databases">
        <authorList>
            <person name="Varghese N."/>
            <person name="Submissions S."/>
        </authorList>
    </citation>
    <scope>NUCLEOTIDE SEQUENCE [LARGE SCALE GENOMIC DNA]</scope>
    <source>
        <strain evidence="10">DSM 28453</strain>
    </source>
</reference>
<protein>
    <submittedName>
        <fullName evidence="9">DNA polymerase</fullName>
    </submittedName>
</protein>
<dbReference type="EMBL" id="FOSZ01000005">
    <property type="protein sequence ID" value="SFL11792.1"/>
    <property type="molecule type" value="Genomic_DNA"/>
</dbReference>
<dbReference type="Pfam" id="PF03167">
    <property type="entry name" value="UDG"/>
    <property type="match status" value="1"/>
</dbReference>
<dbReference type="SMART" id="SM00986">
    <property type="entry name" value="UDG"/>
    <property type="match status" value="1"/>
</dbReference>
<dbReference type="PANTHER" id="PTHR33693:SF1">
    <property type="entry name" value="TYPE-4 URACIL-DNA GLYCOSYLASE"/>
    <property type="match status" value="1"/>
</dbReference>
<gene>
    <name evidence="9" type="ORF">SAMN04488036_105148</name>
</gene>
<dbReference type="PANTHER" id="PTHR33693">
    <property type="entry name" value="TYPE-5 URACIL-DNA GLYCOSYLASE"/>
    <property type="match status" value="1"/>
</dbReference>
<evidence type="ECO:0000256" key="7">
    <source>
        <dbReference type="ARBA" id="ARBA00023204"/>
    </source>
</evidence>
<evidence type="ECO:0000256" key="2">
    <source>
        <dbReference type="ARBA" id="ARBA00022723"/>
    </source>
</evidence>
<dbReference type="Gene3D" id="3.40.470.10">
    <property type="entry name" value="Uracil-DNA glycosylase-like domain"/>
    <property type="match status" value="1"/>
</dbReference>
<evidence type="ECO:0000313" key="10">
    <source>
        <dbReference type="Proteomes" id="UP000198851"/>
    </source>
</evidence>
<feature type="domain" description="Uracil-DNA glycosylase-like" evidence="8">
    <location>
        <begin position="103"/>
        <end position="254"/>
    </location>
</feature>
<dbReference type="Proteomes" id="UP000198851">
    <property type="component" value="Unassembled WGS sequence"/>
</dbReference>
<keyword evidence="7" id="KW-0234">DNA repair</keyword>
<evidence type="ECO:0000256" key="5">
    <source>
        <dbReference type="ARBA" id="ARBA00023004"/>
    </source>
</evidence>
<dbReference type="SUPFAM" id="SSF52141">
    <property type="entry name" value="Uracil-DNA glycosylase-like"/>
    <property type="match status" value="1"/>
</dbReference>
<dbReference type="CDD" id="cd10030">
    <property type="entry name" value="UDG-F4_TTUDGA_SPO1dp_like"/>
    <property type="match status" value="1"/>
</dbReference>
<keyword evidence="4" id="KW-0378">Hydrolase</keyword>
<keyword evidence="5" id="KW-0408">Iron</keyword>
<proteinExistence type="predicted"/>
<accession>A0A1I4F1B9</accession>
<keyword evidence="2" id="KW-0479">Metal-binding</keyword>
<evidence type="ECO:0000256" key="3">
    <source>
        <dbReference type="ARBA" id="ARBA00022763"/>
    </source>
</evidence>